<organism evidence="1 2">
    <name type="scientific">Macroventuria anomochaeta</name>
    <dbReference type="NCBI Taxonomy" id="301207"/>
    <lineage>
        <taxon>Eukaryota</taxon>
        <taxon>Fungi</taxon>
        <taxon>Dikarya</taxon>
        <taxon>Ascomycota</taxon>
        <taxon>Pezizomycotina</taxon>
        <taxon>Dothideomycetes</taxon>
        <taxon>Pleosporomycetidae</taxon>
        <taxon>Pleosporales</taxon>
        <taxon>Pleosporineae</taxon>
        <taxon>Didymellaceae</taxon>
        <taxon>Macroventuria</taxon>
    </lineage>
</organism>
<evidence type="ECO:0000313" key="1">
    <source>
        <dbReference type="EMBL" id="KAF2624820.1"/>
    </source>
</evidence>
<reference evidence="1" key="1">
    <citation type="journal article" date="2020" name="Stud. Mycol.">
        <title>101 Dothideomycetes genomes: a test case for predicting lifestyles and emergence of pathogens.</title>
        <authorList>
            <person name="Haridas S."/>
            <person name="Albert R."/>
            <person name="Binder M."/>
            <person name="Bloem J."/>
            <person name="Labutti K."/>
            <person name="Salamov A."/>
            <person name="Andreopoulos B."/>
            <person name="Baker S."/>
            <person name="Barry K."/>
            <person name="Bills G."/>
            <person name="Bluhm B."/>
            <person name="Cannon C."/>
            <person name="Castanera R."/>
            <person name="Culley D."/>
            <person name="Daum C."/>
            <person name="Ezra D."/>
            <person name="Gonzalez J."/>
            <person name="Henrissat B."/>
            <person name="Kuo A."/>
            <person name="Liang C."/>
            <person name="Lipzen A."/>
            <person name="Lutzoni F."/>
            <person name="Magnuson J."/>
            <person name="Mondo S."/>
            <person name="Nolan M."/>
            <person name="Ohm R."/>
            <person name="Pangilinan J."/>
            <person name="Park H.-J."/>
            <person name="Ramirez L."/>
            <person name="Alfaro M."/>
            <person name="Sun H."/>
            <person name="Tritt A."/>
            <person name="Yoshinaga Y."/>
            <person name="Zwiers L.-H."/>
            <person name="Turgeon B."/>
            <person name="Goodwin S."/>
            <person name="Spatafora J."/>
            <person name="Crous P."/>
            <person name="Grigoriev I."/>
        </authorList>
    </citation>
    <scope>NUCLEOTIDE SEQUENCE</scope>
    <source>
        <strain evidence="1">CBS 525.71</strain>
    </source>
</reference>
<comment type="caution">
    <text evidence="1">The sequence shown here is derived from an EMBL/GenBank/DDBJ whole genome shotgun (WGS) entry which is preliminary data.</text>
</comment>
<evidence type="ECO:0000313" key="2">
    <source>
        <dbReference type="Proteomes" id="UP000799754"/>
    </source>
</evidence>
<accession>A0ACB6RTT6</accession>
<keyword evidence="2" id="KW-1185">Reference proteome</keyword>
<gene>
    <name evidence="1" type="ORF">BU25DRAFT_413359</name>
</gene>
<name>A0ACB6RTT6_9PLEO</name>
<dbReference type="Proteomes" id="UP000799754">
    <property type="component" value="Unassembled WGS sequence"/>
</dbReference>
<dbReference type="EMBL" id="MU006729">
    <property type="protein sequence ID" value="KAF2624820.1"/>
    <property type="molecule type" value="Genomic_DNA"/>
</dbReference>
<sequence length="80" mass="8175">MVSHHKVTYLPLLALTLLSTRTPYNSQPWAPSTPFSRKPPSSDGAAIAVASDGRQKKLATNVQAAGTEGAGGSVGASKLG</sequence>
<proteinExistence type="predicted"/>
<protein>
    <submittedName>
        <fullName evidence="1">Uncharacterized protein</fullName>
    </submittedName>
</protein>